<evidence type="ECO:0000313" key="6">
    <source>
        <dbReference type="EMBL" id="ETW80683.1"/>
    </source>
</evidence>
<sequence>MGIQILLAGLGNMSHPLTRHSAGQLLIESIAARLGVSMSSSRNSGGLFGQTDVTIGEKSVSLALFTPEAAMNISGPSVAAVLRRTARSPSSLVVIHDSLDHVPGTLSPKFGGSANGHNGVRSVISALGTNDFHRLRLGIGRSSTSVSEYVLGRLSSYERQQWGANGEGVDRAWQAIEKIVAQSSAAR</sequence>
<keyword evidence="4" id="KW-0694">RNA-binding</keyword>
<evidence type="ECO:0000256" key="1">
    <source>
        <dbReference type="ARBA" id="ARBA00013260"/>
    </source>
</evidence>
<dbReference type="EMBL" id="KI925459">
    <property type="protein sequence ID" value="ETW80683.1"/>
    <property type="molecule type" value="Genomic_DNA"/>
</dbReference>
<keyword evidence="2" id="KW-0820">tRNA-binding</keyword>
<keyword evidence="3" id="KW-0378">Hydrolase</keyword>
<comment type="similarity">
    <text evidence="5">Belongs to the PTH family.</text>
</comment>
<protein>
    <recommendedName>
        <fullName evidence="1">peptidyl-tRNA hydrolase</fullName>
        <ecNumber evidence="1">3.1.1.29</ecNumber>
    </recommendedName>
</protein>
<proteinExistence type="inferred from homology"/>
<dbReference type="Proteomes" id="UP000030671">
    <property type="component" value="Unassembled WGS sequence"/>
</dbReference>
<dbReference type="RefSeq" id="XP_009547402.1">
    <property type="nucleotide sequence ID" value="XM_009549107.1"/>
</dbReference>
<dbReference type="SUPFAM" id="SSF53178">
    <property type="entry name" value="Peptidyl-tRNA hydrolase-like"/>
    <property type="match status" value="1"/>
</dbReference>
<dbReference type="EC" id="3.1.1.29" evidence="1"/>
<dbReference type="AlphaFoldDB" id="W4K4B8"/>
<dbReference type="GeneID" id="20670716"/>
<dbReference type="NCBIfam" id="TIGR00447">
    <property type="entry name" value="pth"/>
    <property type="match status" value="1"/>
</dbReference>
<dbReference type="InterPro" id="IPR036416">
    <property type="entry name" value="Pept_tRNA_hydro_sf"/>
</dbReference>
<dbReference type="InParanoid" id="W4K4B8"/>
<dbReference type="CDD" id="cd00462">
    <property type="entry name" value="PTH"/>
    <property type="match status" value="1"/>
</dbReference>
<dbReference type="eggNOG" id="KOG2255">
    <property type="taxonomic scope" value="Eukaryota"/>
</dbReference>
<dbReference type="FunCoup" id="W4K4B8">
    <property type="interactions" value="128"/>
</dbReference>
<evidence type="ECO:0000256" key="3">
    <source>
        <dbReference type="ARBA" id="ARBA00022801"/>
    </source>
</evidence>
<dbReference type="HOGENOM" id="CLU_062456_2_3_1"/>
<dbReference type="KEGG" id="hir:HETIRDRAFT_321063"/>
<organism evidence="6 7">
    <name type="scientific">Heterobasidion irregulare (strain TC 32-1)</name>
    <dbReference type="NCBI Taxonomy" id="747525"/>
    <lineage>
        <taxon>Eukaryota</taxon>
        <taxon>Fungi</taxon>
        <taxon>Dikarya</taxon>
        <taxon>Basidiomycota</taxon>
        <taxon>Agaricomycotina</taxon>
        <taxon>Agaricomycetes</taxon>
        <taxon>Russulales</taxon>
        <taxon>Bondarzewiaceae</taxon>
        <taxon>Heterobasidion</taxon>
        <taxon>Heterobasidion annosum species complex</taxon>
    </lineage>
</organism>
<dbReference type="GO" id="GO:0004045">
    <property type="term" value="F:peptidyl-tRNA hydrolase activity"/>
    <property type="evidence" value="ECO:0007669"/>
    <property type="project" value="UniProtKB-EC"/>
</dbReference>
<gene>
    <name evidence="6" type="ORF">HETIRDRAFT_321063</name>
</gene>
<dbReference type="PROSITE" id="PS01196">
    <property type="entry name" value="PEPT_TRNA_HYDROL_2"/>
    <property type="match status" value="1"/>
</dbReference>
<evidence type="ECO:0000256" key="4">
    <source>
        <dbReference type="ARBA" id="ARBA00022884"/>
    </source>
</evidence>
<reference evidence="6 7" key="1">
    <citation type="journal article" date="2012" name="New Phytol.">
        <title>Insight into trade-off between wood decay and parasitism from the genome of a fungal forest pathogen.</title>
        <authorList>
            <person name="Olson A."/>
            <person name="Aerts A."/>
            <person name="Asiegbu F."/>
            <person name="Belbahri L."/>
            <person name="Bouzid O."/>
            <person name="Broberg A."/>
            <person name="Canback B."/>
            <person name="Coutinho P.M."/>
            <person name="Cullen D."/>
            <person name="Dalman K."/>
            <person name="Deflorio G."/>
            <person name="van Diepen L.T."/>
            <person name="Dunand C."/>
            <person name="Duplessis S."/>
            <person name="Durling M."/>
            <person name="Gonthier P."/>
            <person name="Grimwood J."/>
            <person name="Fossdal C.G."/>
            <person name="Hansson D."/>
            <person name="Henrissat B."/>
            <person name="Hietala A."/>
            <person name="Himmelstrand K."/>
            <person name="Hoffmeister D."/>
            <person name="Hogberg N."/>
            <person name="James T.Y."/>
            <person name="Karlsson M."/>
            <person name="Kohler A."/>
            <person name="Kues U."/>
            <person name="Lee Y.H."/>
            <person name="Lin Y.C."/>
            <person name="Lind M."/>
            <person name="Lindquist E."/>
            <person name="Lombard V."/>
            <person name="Lucas S."/>
            <person name="Lunden K."/>
            <person name="Morin E."/>
            <person name="Murat C."/>
            <person name="Park J."/>
            <person name="Raffaello T."/>
            <person name="Rouze P."/>
            <person name="Salamov A."/>
            <person name="Schmutz J."/>
            <person name="Solheim H."/>
            <person name="Stahlberg J."/>
            <person name="Velez H."/>
            <person name="de Vries R.P."/>
            <person name="Wiebenga A."/>
            <person name="Woodward S."/>
            <person name="Yakovlev I."/>
            <person name="Garbelotto M."/>
            <person name="Martin F."/>
            <person name="Grigoriev I.V."/>
            <person name="Stenlid J."/>
        </authorList>
    </citation>
    <scope>NUCLEOTIDE SEQUENCE [LARGE SCALE GENOMIC DNA]</scope>
    <source>
        <strain evidence="6 7">TC 32-1</strain>
    </source>
</reference>
<name>W4K4B8_HETIT</name>
<dbReference type="InterPro" id="IPR001328">
    <property type="entry name" value="Pept_tRNA_hydro"/>
</dbReference>
<dbReference type="Pfam" id="PF01195">
    <property type="entry name" value="Pept_tRNA_hydro"/>
    <property type="match status" value="1"/>
</dbReference>
<dbReference type="GO" id="GO:0000049">
    <property type="term" value="F:tRNA binding"/>
    <property type="evidence" value="ECO:0007669"/>
    <property type="project" value="UniProtKB-KW"/>
</dbReference>
<evidence type="ECO:0000256" key="5">
    <source>
        <dbReference type="ARBA" id="ARBA00038063"/>
    </source>
</evidence>
<dbReference type="STRING" id="747525.W4K4B8"/>
<dbReference type="InterPro" id="IPR018171">
    <property type="entry name" value="Pept_tRNA_hydro_CS"/>
</dbReference>
<evidence type="ECO:0000256" key="2">
    <source>
        <dbReference type="ARBA" id="ARBA00022555"/>
    </source>
</evidence>
<dbReference type="PANTHER" id="PTHR17224:SF1">
    <property type="entry name" value="PEPTIDYL-TRNA HYDROLASE"/>
    <property type="match status" value="1"/>
</dbReference>
<dbReference type="Gene3D" id="3.40.50.1470">
    <property type="entry name" value="Peptidyl-tRNA hydrolase"/>
    <property type="match status" value="1"/>
</dbReference>
<evidence type="ECO:0000313" key="7">
    <source>
        <dbReference type="Proteomes" id="UP000030671"/>
    </source>
</evidence>
<dbReference type="OrthoDB" id="1711136at2759"/>
<accession>W4K4B8</accession>
<dbReference type="PANTHER" id="PTHR17224">
    <property type="entry name" value="PEPTIDYL-TRNA HYDROLASE"/>
    <property type="match status" value="1"/>
</dbReference>
<keyword evidence="7" id="KW-1185">Reference proteome</keyword>